<accession>A0AAU9JAM4</accession>
<keyword evidence="3" id="KW-1185">Reference proteome</keyword>
<dbReference type="EMBL" id="CAJZBQ010000030">
    <property type="protein sequence ID" value="CAG9322271.1"/>
    <property type="molecule type" value="Genomic_DNA"/>
</dbReference>
<evidence type="ECO:0000313" key="2">
    <source>
        <dbReference type="EMBL" id="CAG9322271.1"/>
    </source>
</evidence>
<evidence type="ECO:0000313" key="3">
    <source>
        <dbReference type="Proteomes" id="UP001162131"/>
    </source>
</evidence>
<gene>
    <name evidence="2" type="ORF">BSTOLATCC_MIC30645</name>
</gene>
<dbReference type="Proteomes" id="UP001162131">
    <property type="component" value="Unassembled WGS sequence"/>
</dbReference>
<name>A0AAU9JAM4_9CILI</name>
<proteinExistence type="predicted"/>
<reference evidence="2" key="1">
    <citation type="submission" date="2021-09" db="EMBL/GenBank/DDBJ databases">
        <authorList>
            <consortium name="AG Swart"/>
            <person name="Singh M."/>
            <person name="Singh A."/>
            <person name="Seah K."/>
            <person name="Emmerich C."/>
        </authorList>
    </citation>
    <scope>NUCLEOTIDE SEQUENCE</scope>
    <source>
        <strain evidence="2">ATCC30299</strain>
    </source>
</reference>
<dbReference type="AlphaFoldDB" id="A0AAU9JAM4"/>
<comment type="caution">
    <text evidence="2">The sequence shown here is derived from an EMBL/GenBank/DDBJ whole genome shotgun (WGS) entry which is preliminary data.</text>
</comment>
<evidence type="ECO:0000256" key="1">
    <source>
        <dbReference type="SAM" id="Coils"/>
    </source>
</evidence>
<keyword evidence="1" id="KW-0175">Coiled coil</keyword>
<protein>
    <submittedName>
        <fullName evidence="2">Uncharacterized protein</fullName>
    </submittedName>
</protein>
<sequence length="399" mass="46992">MDFDNRDNIWEELLQHKADLVQSFNKSNCCKICLCLELLKFSVCQEGCYPQGVEDSLLISRLLDGILDRNSISRISESLQTHFSNISSTISSQAKLEELESSLKKCSEEFHAISVLDLPSQLDKIKKNLANSENIPPISLECTQKLEELEKRLAQYEESLNNLTRENAELKSKIQRATTLYETWMKRRKNEIVSEYMQIRDEQDRLRNYLHGVKEQIEKNSESIEKLKRECIRPETKTQLEEIIKEYQNYKDIWNQQKISFDTSMSSIKKLSNGAQESLKDLDQTWKEIQFIKARQDNLKKWQKECKEISKHSDNLLVAADSVFSSQQEFKDFQQNILEKLDNLRSEVEAMKGQREIYRPNYYERNVDEDYFHNGSLIGNSWTCCKRDQYSQGCQKRQR</sequence>
<organism evidence="2 3">
    <name type="scientific">Blepharisma stoltei</name>
    <dbReference type="NCBI Taxonomy" id="1481888"/>
    <lineage>
        <taxon>Eukaryota</taxon>
        <taxon>Sar</taxon>
        <taxon>Alveolata</taxon>
        <taxon>Ciliophora</taxon>
        <taxon>Postciliodesmatophora</taxon>
        <taxon>Heterotrichea</taxon>
        <taxon>Heterotrichida</taxon>
        <taxon>Blepharismidae</taxon>
        <taxon>Blepharisma</taxon>
    </lineage>
</organism>
<feature type="coiled-coil region" evidence="1">
    <location>
        <begin position="139"/>
        <end position="180"/>
    </location>
</feature>